<evidence type="ECO:0000256" key="4">
    <source>
        <dbReference type="ARBA" id="ARBA00023163"/>
    </source>
</evidence>
<dbReference type="SMART" id="SM00338">
    <property type="entry name" value="BRLZ"/>
    <property type="match status" value="1"/>
</dbReference>
<dbReference type="OrthoDB" id="1435597at2759"/>
<evidence type="ECO:0000256" key="5">
    <source>
        <dbReference type="ARBA" id="ARBA00023242"/>
    </source>
</evidence>
<feature type="compositionally biased region" description="Polar residues" evidence="7">
    <location>
        <begin position="365"/>
        <end position="381"/>
    </location>
</feature>
<evidence type="ECO:0000313" key="10">
    <source>
        <dbReference type="Proteomes" id="UP000823388"/>
    </source>
</evidence>
<feature type="domain" description="BZIP" evidence="8">
    <location>
        <begin position="179"/>
        <end position="242"/>
    </location>
</feature>
<sequence length="381" mass="40320">MDPAPPVDPAASCSVSTSASASASAAAPGDMAAMLPDSPPRRGAGHRRAQSEILLGGAALPDDLTFDADLGVVGEACGAGDEDEEDEDEDEDGGGGAGGSRMFEMFLQNGGTLPGPPEPSAHPHPAATPPPRPRHQHSMSMDGSTSLLGSTAAGTPGRAGADAKKAISDAKLAELALVDPKRAKRILANRQSAARSKERKMRYIAELERKVQTLQSEATTLSAQLAMLQRDTTGLTSENSDLKIRVQTMEQQVRLQDALNDRLRDEIQQLKIATGQVNASIGKMGNFGVSSFGGNPQSYQRSHIQSLLAAQQLLQLQIHSQHQQQQQPHLQQQQHLSTAQQHLLLQESLPFPGDLKMKGLAMPSHGQNAGASDSRAVQSEP</sequence>
<comment type="caution">
    <text evidence="9">The sequence shown here is derived from an EMBL/GenBank/DDBJ whole genome shotgun (WGS) entry which is preliminary data.</text>
</comment>
<feature type="compositionally biased region" description="Acidic residues" evidence="7">
    <location>
        <begin position="80"/>
        <end position="93"/>
    </location>
</feature>
<dbReference type="InterPro" id="IPR044759">
    <property type="entry name" value="bZIP_RF2"/>
</dbReference>
<evidence type="ECO:0000256" key="1">
    <source>
        <dbReference type="ARBA" id="ARBA00004123"/>
    </source>
</evidence>
<feature type="region of interest" description="Disordered" evidence="7">
    <location>
        <begin position="1"/>
        <end position="50"/>
    </location>
</feature>
<dbReference type="GO" id="GO:0005634">
    <property type="term" value="C:nucleus"/>
    <property type="evidence" value="ECO:0007669"/>
    <property type="project" value="UniProtKB-SubCell"/>
</dbReference>
<dbReference type="PANTHER" id="PTHR13690:SF79">
    <property type="entry name" value="BZIP TRANSCRIPTION FACTOR"/>
    <property type="match status" value="1"/>
</dbReference>
<dbReference type="FunFam" id="1.20.5.170:FF:000083">
    <property type="entry name" value="Transcription factor VIP1"/>
    <property type="match status" value="1"/>
</dbReference>
<keyword evidence="4" id="KW-0804">Transcription</keyword>
<dbReference type="PROSITE" id="PS50217">
    <property type="entry name" value="BZIP"/>
    <property type="match status" value="1"/>
</dbReference>
<keyword evidence="10" id="KW-1185">Reference proteome</keyword>
<dbReference type="Gene3D" id="1.20.5.170">
    <property type="match status" value="1"/>
</dbReference>
<dbReference type="InterPro" id="IPR046347">
    <property type="entry name" value="bZIP_sf"/>
</dbReference>
<dbReference type="CDD" id="cd14703">
    <property type="entry name" value="bZIP_plant_RF2"/>
    <property type="match status" value="1"/>
</dbReference>
<protein>
    <recommendedName>
        <fullName evidence="8">BZIP domain-containing protein</fullName>
    </recommendedName>
</protein>
<evidence type="ECO:0000313" key="9">
    <source>
        <dbReference type="EMBL" id="KAG2573047.1"/>
    </source>
</evidence>
<evidence type="ECO:0000256" key="6">
    <source>
        <dbReference type="SAM" id="Coils"/>
    </source>
</evidence>
<gene>
    <name evidence="9" type="ORF">PVAP13_7KG223200</name>
</gene>
<reference evidence="9" key="1">
    <citation type="submission" date="2020-05" db="EMBL/GenBank/DDBJ databases">
        <title>WGS assembly of Panicum virgatum.</title>
        <authorList>
            <person name="Lovell J.T."/>
            <person name="Jenkins J."/>
            <person name="Shu S."/>
            <person name="Juenger T.E."/>
            <person name="Schmutz J."/>
        </authorList>
    </citation>
    <scope>NUCLEOTIDE SEQUENCE</scope>
    <source>
        <strain evidence="9">AP13</strain>
    </source>
</reference>
<dbReference type="Proteomes" id="UP000823388">
    <property type="component" value="Chromosome 7K"/>
</dbReference>
<evidence type="ECO:0000259" key="8">
    <source>
        <dbReference type="PROSITE" id="PS50217"/>
    </source>
</evidence>
<keyword evidence="6" id="KW-0175">Coiled coil</keyword>
<feature type="compositionally biased region" description="Pro residues" evidence="7">
    <location>
        <begin position="114"/>
        <end position="131"/>
    </location>
</feature>
<feature type="compositionally biased region" description="Polar residues" evidence="7">
    <location>
        <begin position="138"/>
        <end position="153"/>
    </location>
</feature>
<dbReference type="GO" id="GO:0003700">
    <property type="term" value="F:DNA-binding transcription factor activity"/>
    <property type="evidence" value="ECO:0007669"/>
    <property type="project" value="InterPro"/>
</dbReference>
<dbReference type="AlphaFoldDB" id="A0A8T0QD84"/>
<comment type="subcellular location">
    <subcellularLocation>
        <location evidence="1">Nucleus</location>
    </subcellularLocation>
</comment>
<dbReference type="EMBL" id="CM029049">
    <property type="protein sequence ID" value="KAG2573047.1"/>
    <property type="molecule type" value="Genomic_DNA"/>
</dbReference>
<name>A0A8T0QD84_PANVG</name>
<organism evidence="9 10">
    <name type="scientific">Panicum virgatum</name>
    <name type="common">Blackwell switchgrass</name>
    <dbReference type="NCBI Taxonomy" id="38727"/>
    <lineage>
        <taxon>Eukaryota</taxon>
        <taxon>Viridiplantae</taxon>
        <taxon>Streptophyta</taxon>
        <taxon>Embryophyta</taxon>
        <taxon>Tracheophyta</taxon>
        <taxon>Spermatophyta</taxon>
        <taxon>Magnoliopsida</taxon>
        <taxon>Liliopsida</taxon>
        <taxon>Poales</taxon>
        <taxon>Poaceae</taxon>
        <taxon>PACMAD clade</taxon>
        <taxon>Panicoideae</taxon>
        <taxon>Panicodae</taxon>
        <taxon>Paniceae</taxon>
        <taxon>Panicinae</taxon>
        <taxon>Panicum</taxon>
        <taxon>Panicum sect. Hiantes</taxon>
    </lineage>
</organism>
<keyword evidence="5" id="KW-0539">Nucleus</keyword>
<dbReference type="Pfam" id="PF00170">
    <property type="entry name" value="bZIP_1"/>
    <property type="match status" value="1"/>
</dbReference>
<feature type="region of interest" description="Disordered" evidence="7">
    <location>
        <begin position="355"/>
        <end position="381"/>
    </location>
</feature>
<keyword evidence="3" id="KW-0238">DNA-binding</keyword>
<dbReference type="InterPro" id="IPR004827">
    <property type="entry name" value="bZIP"/>
</dbReference>
<evidence type="ECO:0000256" key="2">
    <source>
        <dbReference type="ARBA" id="ARBA00023015"/>
    </source>
</evidence>
<keyword evidence="2" id="KW-0805">Transcription regulation</keyword>
<proteinExistence type="predicted"/>
<evidence type="ECO:0000256" key="3">
    <source>
        <dbReference type="ARBA" id="ARBA00023125"/>
    </source>
</evidence>
<accession>A0A8T0QD84</accession>
<feature type="coiled-coil region" evidence="6">
    <location>
        <begin position="197"/>
        <end position="266"/>
    </location>
</feature>
<dbReference type="SUPFAM" id="SSF57959">
    <property type="entry name" value="Leucine zipper domain"/>
    <property type="match status" value="1"/>
</dbReference>
<dbReference type="PANTHER" id="PTHR13690">
    <property type="entry name" value="TRANSCRIPTION FACTOR POSF21-RELATED"/>
    <property type="match status" value="1"/>
</dbReference>
<feature type="compositionally biased region" description="Low complexity" evidence="7">
    <location>
        <begin position="10"/>
        <end position="33"/>
    </location>
</feature>
<evidence type="ECO:0000256" key="7">
    <source>
        <dbReference type="SAM" id="MobiDB-lite"/>
    </source>
</evidence>
<feature type="region of interest" description="Disordered" evidence="7">
    <location>
        <begin position="75"/>
        <end position="160"/>
    </location>
</feature>
<dbReference type="GO" id="GO:0003677">
    <property type="term" value="F:DNA binding"/>
    <property type="evidence" value="ECO:0007669"/>
    <property type="project" value="UniProtKB-KW"/>
</dbReference>